<evidence type="ECO:0000256" key="9">
    <source>
        <dbReference type="ARBA" id="ARBA00023136"/>
    </source>
</evidence>
<dbReference type="InterPro" id="IPR019178">
    <property type="entry name" value="PtdIns-P2-Ptase"/>
</dbReference>
<keyword evidence="9 11" id="KW-0472">Membrane</keyword>
<evidence type="ECO:0000256" key="7">
    <source>
        <dbReference type="ARBA" id="ARBA00022801"/>
    </source>
</evidence>
<dbReference type="Pfam" id="PF09788">
    <property type="entry name" value="Tmemb_55A"/>
    <property type="match status" value="1"/>
</dbReference>
<keyword evidence="8 11" id="KW-1133">Transmembrane helix</keyword>
<evidence type="ECO:0000256" key="6">
    <source>
        <dbReference type="ARBA" id="ARBA00022753"/>
    </source>
</evidence>
<evidence type="ECO:0000256" key="5">
    <source>
        <dbReference type="ARBA" id="ARBA00022692"/>
    </source>
</evidence>
<keyword evidence="5 11" id="KW-0812">Transmembrane</keyword>
<dbReference type="GO" id="GO:0005765">
    <property type="term" value="C:lysosomal membrane"/>
    <property type="evidence" value="ECO:0007669"/>
    <property type="project" value="UniProtKB-SubCell"/>
</dbReference>
<comment type="function">
    <text evidence="11">Catalyzes the hydrolysis of phosphatidylinositol-4,5-bisphosphate (PtdIns-4,5-P2) to phosphatidylinositol-4-phosphate (PtdIns-4-P).</text>
</comment>
<evidence type="ECO:0000256" key="2">
    <source>
        <dbReference type="ARBA" id="ARBA00004107"/>
    </source>
</evidence>
<organism evidence="12 13">
    <name type="scientific">Cimex lectularius</name>
    <name type="common">Bed bug</name>
    <name type="synonym">Acanthia lectularia</name>
    <dbReference type="NCBI Taxonomy" id="79782"/>
    <lineage>
        <taxon>Eukaryota</taxon>
        <taxon>Metazoa</taxon>
        <taxon>Ecdysozoa</taxon>
        <taxon>Arthropoda</taxon>
        <taxon>Hexapoda</taxon>
        <taxon>Insecta</taxon>
        <taxon>Pterygota</taxon>
        <taxon>Neoptera</taxon>
        <taxon>Paraneoptera</taxon>
        <taxon>Hemiptera</taxon>
        <taxon>Heteroptera</taxon>
        <taxon>Panheteroptera</taxon>
        <taxon>Cimicomorpha</taxon>
        <taxon>Cimicidae</taxon>
        <taxon>Cimex</taxon>
    </lineage>
</organism>
<proteinExistence type="predicted"/>
<comment type="subcellular location">
    <subcellularLocation>
        <location evidence="2 11">Late endosome membrane</location>
        <topology evidence="2 11">Multi-pass membrane protein</topology>
    </subcellularLocation>
    <subcellularLocation>
        <location evidence="3 11">Lysosome membrane</location>
        <topology evidence="3 11">Multi-pass membrane protein</topology>
    </subcellularLocation>
</comment>
<accession>A0A8I6RN36</accession>
<keyword evidence="10 11" id="KW-0458">Lysosome</keyword>
<protein>
    <recommendedName>
        <fullName evidence="4 11">Phosphatidylinositol-4,5-bisphosphate 4-phosphatase</fullName>
        <ecNumber evidence="4 11">3.1.3.78</ecNumber>
    </recommendedName>
</protein>
<dbReference type="GeneID" id="106665999"/>
<dbReference type="PANTHER" id="PTHR21014:SF6">
    <property type="entry name" value="PHOSPHATIDYLINOSITOL-4,5-BISPHOSPHATE 4-PHOSPHATASE"/>
    <property type="match status" value="1"/>
</dbReference>
<dbReference type="EnsemblMetazoa" id="XM_014392854.2">
    <property type="protein sequence ID" value="XP_014248340.1"/>
    <property type="gene ID" value="LOC106665999"/>
</dbReference>
<dbReference type="KEGG" id="clec:106665999"/>
<dbReference type="OMA" id="ATYISWA"/>
<dbReference type="GO" id="GO:0031902">
    <property type="term" value="C:late endosome membrane"/>
    <property type="evidence" value="ECO:0007669"/>
    <property type="project" value="UniProtKB-SubCell"/>
</dbReference>
<evidence type="ECO:0000313" key="13">
    <source>
        <dbReference type="Proteomes" id="UP000494040"/>
    </source>
</evidence>
<name>A0A8I6RN36_CIMLE</name>
<reference evidence="12" key="1">
    <citation type="submission" date="2022-01" db="UniProtKB">
        <authorList>
            <consortium name="EnsemblMetazoa"/>
        </authorList>
    </citation>
    <scope>IDENTIFICATION</scope>
</reference>
<evidence type="ECO:0000313" key="12">
    <source>
        <dbReference type="EnsemblMetazoa" id="XP_014248340.1"/>
    </source>
</evidence>
<dbReference type="PANTHER" id="PTHR21014">
    <property type="entry name" value="PHOSPHATIDYLINOSITOL-4,5-BISPHOSPHATE 4-PHOSPHATASE"/>
    <property type="match status" value="1"/>
</dbReference>
<dbReference type="OrthoDB" id="9939933at2759"/>
<feature type="transmembrane region" description="Helical" evidence="11">
    <location>
        <begin position="207"/>
        <end position="226"/>
    </location>
</feature>
<dbReference type="AlphaFoldDB" id="A0A8I6RN36"/>
<dbReference type="GO" id="GO:0030670">
    <property type="term" value="C:phagocytic vesicle membrane"/>
    <property type="evidence" value="ECO:0007669"/>
    <property type="project" value="TreeGrafter"/>
</dbReference>
<keyword evidence="6 11" id="KW-0967">Endosome</keyword>
<sequence>MGDIGETKPLLDNNAPNANYGYEATTTEETWDYDHEIELPPPYQALQGPSVTCRVCQMLIDVTGRVEQHVVKCNRCNEATPIRKPPAGKKYIRCPCNCLLICKSSAQRIACPRANCKRIVQLTQSPMTPPVPSIPGMCKVTCVHCLDTFLFNTLKNALARCPHCQKVSSVGPSFAMSRAKVFLVLSIVLLFLTSLIVYFTHSIAATGTVWVIIVYIFLYLAGLFFLSRSIYYYSIKVSIIAGPI</sequence>
<dbReference type="GO" id="GO:0005886">
    <property type="term" value="C:plasma membrane"/>
    <property type="evidence" value="ECO:0007669"/>
    <property type="project" value="TreeGrafter"/>
</dbReference>
<feature type="transmembrane region" description="Helical" evidence="11">
    <location>
        <begin position="181"/>
        <end position="201"/>
    </location>
</feature>
<evidence type="ECO:0000256" key="8">
    <source>
        <dbReference type="ARBA" id="ARBA00022989"/>
    </source>
</evidence>
<evidence type="ECO:0000256" key="4">
    <source>
        <dbReference type="ARBA" id="ARBA00012936"/>
    </source>
</evidence>
<dbReference type="GO" id="GO:0034597">
    <property type="term" value="F:phosphatidylinositol-4,5-bisphosphate 4-phosphatase activity"/>
    <property type="evidence" value="ECO:0007669"/>
    <property type="project" value="UniProtKB-EC"/>
</dbReference>
<evidence type="ECO:0000256" key="11">
    <source>
        <dbReference type="RuleBase" id="RU365008"/>
    </source>
</evidence>
<dbReference type="EC" id="3.1.3.78" evidence="4 11"/>
<keyword evidence="7 11" id="KW-0378">Hydrolase</keyword>
<keyword evidence="13" id="KW-1185">Reference proteome</keyword>
<dbReference type="Proteomes" id="UP000494040">
    <property type="component" value="Unassembled WGS sequence"/>
</dbReference>
<dbReference type="RefSeq" id="XP_014248340.1">
    <property type="nucleotide sequence ID" value="XM_014392854.2"/>
</dbReference>
<comment type="catalytic activity">
    <reaction evidence="1 11">
        <text>a 1,2-diacyl-sn-glycero-3-phospho-(1D-myo-inositol-4,5-bisphosphate) + H2O = a 1,2-diacyl-sn-glycero-3-phospho-(1D-myo-inositol-5-phosphate) + phosphate</text>
        <dbReference type="Rhea" id="RHEA:25674"/>
        <dbReference type="ChEBI" id="CHEBI:15377"/>
        <dbReference type="ChEBI" id="CHEBI:43474"/>
        <dbReference type="ChEBI" id="CHEBI:57795"/>
        <dbReference type="ChEBI" id="CHEBI:58456"/>
        <dbReference type="EC" id="3.1.3.78"/>
    </reaction>
</comment>
<dbReference type="GO" id="GO:0046856">
    <property type="term" value="P:phosphatidylinositol dephosphorylation"/>
    <property type="evidence" value="ECO:0007669"/>
    <property type="project" value="InterPro"/>
</dbReference>
<evidence type="ECO:0000256" key="1">
    <source>
        <dbReference type="ARBA" id="ARBA00001261"/>
    </source>
</evidence>
<evidence type="ECO:0000256" key="3">
    <source>
        <dbReference type="ARBA" id="ARBA00004155"/>
    </source>
</evidence>
<evidence type="ECO:0000256" key="10">
    <source>
        <dbReference type="ARBA" id="ARBA00023228"/>
    </source>
</evidence>